<evidence type="ECO:0000313" key="9">
    <source>
        <dbReference type="Proteomes" id="UP001151295"/>
    </source>
</evidence>
<comment type="caution">
    <text evidence="8">The sequence shown here is derived from an EMBL/GenBank/DDBJ whole genome shotgun (WGS) entry which is preliminary data.</text>
</comment>
<dbReference type="InterPro" id="IPR012590">
    <property type="entry name" value="POPLD_dom"/>
</dbReference>
<keyword evidence="3" id="KW-0539">Nucleus</keyword>
<evidence type="ECO:0000313" key="8">
    <source>
        <dbReference type="EMBL" id="KAJ1988176.1"/>
    </source>
</evidence>
<dbReference type="Pfam" id="PF06978">
    <property type="entry name" value="POP1_N"/>
    <property type="match status" value="1"/>
</dbReference>
<dbReference type="PANTHER" id="PTHR22731:SF3">
    <property type="entry name" value="RIBONUCLEASES P_MRP PROTEIN SUBUNIT POP1"/>
    <property type="match status" value="1"/>
</dbReference>
<dbReference type="SUPFAM" id="SSF103025">
    <property type="entry name" value="Folate-binding domain"/>
    <property type="match status" value="1"/>
</dbReference>
<evidence type="ECO:0000259" key="6">
    <source>
        <dbReference type="Pfam" id="PF08170"/>
    </source>
</evidence>
<feature type="region of interest" description="Disordered" evidence="4">
    <location>
        <begin position="126"/>
        <end position="146"/>
    </location>
</feature>
<accession>A0ABQ8PFQ8</accession>
<dbReference type="InterPro" id="IPR039182">
    <property type="entry name" value="Pop1"/>
</dbReference>
<comment type="subcellular location">
    <subcellularLocation>
        <location evidence="1">Nucleus</location>
    </subcellularLocation>
</comment>
<proteinExistence type="predicted"/>
<dbReference type="InterPro" id="IPR055079">
    <property type="entry name" value="POP1_C"/>
</dbReference>
<dbReference type="Proteomes" id="UP001151295">
    <property type="component" value="Unassembled WGS sequence"/>
</dbReference>
<feature type="domain" description="POP1 C-terminal" evidence="7">
    <location>
        <begin position="777"/>
        <end position="816"/>
    </location>
</feature>
<evidence type="ECO:0000256" key="3">
    <source>
        <dbReference type="ARBA" id="ARBA00023242"/>
    </source>
</evidence>
<organism evidence="8 9">
    <name type="scientific">Coemansia umbellata</name>
    <dbReference type="NCBI Taxonomy" id="1424467"/>
    <lineage>
        <taxon>Eukaryota</taxon>
        <taxon>Fungi</taxon>
        <taxon>Fungi incertae sedis</taxon>
        <taxon>Zoopagomycota</taxon>
        <taxon>Kickxellomycotina</taxon>
        <taxon>Kickxellomycetes</taxon>
        <taxon>Kickxellales</taxon>
        <taxon>Kickxellaceae</taxon>
        <taxon>Coemansia</taxon>
    </lineage>
</organism>
<evidence type="ECO:0000256" key="1">
    <source>
        <dbReference type="ARBA" id="ARBA00004123"/>
    </source>
</evidence>
<sequence length="855" mass="94679">MDSGGKGNDRSRKQFAGEKRKTQQQAYTQKKRNKQPSALQQHVAEHAKVPAHATLEKARSIDVVGFVEARSFEINALQRSLESARDSGNARAFQTLPRHLRRRAASHNVKRVPARLREKAIAEMKKSAQTSKTLSEAGQLTNAKRVNRYKRRRTKSVRMEYELRQMEKRWLETHVWHAKRMHMKERWGTMIADSPTERSHRAAYRAAMEKTYIQDVSYFRTLEFTGTEQDIIQLFSRLTASSDTAISAKSYLDGSRITPLTLYCADKFPLGLLGPASAIWKPSAPNSSTHRTLWLRLHPAHANAVKEQLIAHGEKVNVADITCELVSFELLGGQSTQLLATVLSHATHSNACGSGVLQLIKSLPSPACLSEGSVIALRIHDPRLRFPYKLESDDSTIALGQQDKQKLDNLLLNWPAEAASLSGEEDNGIWDRAGCAKDAERRPSESMLNERRQQRLIPGSKLEPIPGVDATVPLLLIRSGPEMLLGSRVASTNSEYIDNLAHGWTLLAPRGWGMSLWMAFNFAGARAQGLQERLHIGLEAGLPMFPTDWPGTRAYDEWTGPRAADEYLRWLRQPPGKRTNYLKFGVSSPFFPPFHKLLGIHDIPDVYPHIEPNDLECKMKRLRKINADKKISYTGASKTFNSSENKDATCDITMASPSAEPVSLSCSASGFSSFFPAAIWLVSGEHLTSIIRTLWAAKPDDALCDMDFETAFIQWANPLLTVVAASAADGSTKQLYDSNKLYLLERCLVRVRLLCSSRGVPDRNAPILNHSILESNSNGAKSRVMGYIMTGSFSLARGCGMAIGACSLRGLFELWCALSSSASFSQTNAKQGSPKVLIGSTNGGPNVNALLSIIC</sequence>
<keyword evidence="2" id="KW-0819">tRNA processing</keyword>
<evidence type="ECO:0000256" key="2">
    <source>
        <dbReference type="ARBA" id="ARBA00022694"/>
    </source>
</evidence>
<evidence type="ECO:0000259" key="5">
    <source>
        <dbReference type="Pfam" id="PF06978"/>
    </source>
</evidence>
<evidence type="ECO:0000256" key="4">
    <source>
        <dbReference type="SAM" id="MobiDB-lite"/>
    </source>
</evidence>
<dbReference type="EC" id="3.1.26.5" evidence="8"/>
<feature type="domain" description="POPLD" evidence="6">
    <location>
        <begin position="503"/>
        <end position="593"/>
    </location>
</feature>
<dbReference type="Pfam" id="PF22770">
    <property type="entry name" value="POP1_C"/>
    <property type="match status" value="1"/>
</dbReference>
<protein>
    <submittedName>
        <fullName evidence="8">Ribonucleases P/MRP protein subunit pop1</fullName>
        <ecNumber evidence="8">3.1.26.5</ecNumber>
    </submittedName>
</protein>
<evidence type="ECO:0000259" key="7">
    <source>
        <dbReference type="Pfam" id="PF22770"/>
    </source>
</evidence>
<feature type="compositionally biased region" description="Basic and acidic residues" evidence="4">
    <location>
        <begin position="7"/>
        <end position="21"/>
    </location>
</feature>
<gene>
    <name evidence="8" type="primary">POP1</name>
    <name evidence="8" type="ORF">EDC05_005441</name>
</gene>
<reference evidence="8" key="1">
    <citation type="submission" date="2022-07" db="EMBL/GenBank/DDBJ databases">
        <title>Phylogenomic reconstructions and comparative analyses of Kickxellomycotina fungi.</title>
        <authorList>
            <person name="Reynolds N.K."/>
            <person name="Stajich J.E."/>
            <person name="Barry K."/>
            <person name="Grigoriev I.V."/>
            <person name="Crous P."/>
            <person name="Smith M.E."/>
        </authorList>
    </citation>
    <scope>NUCLEOTIDE SEQUENCE</scope>
    <source>
        <strain evidence="8">BCRC 34882</strain>
    </source>
</reference>
<dbReference type="GO" id="GO:0004526">
    <property type="term" value="F:ribonuclease P activity"/>
    <property type="evidence" value="ECO:0007669"/>
    <property type="project" value="UniProtKB-EC"/>
</dbReference>
<feature type="domain" description="Pop1 N-terminal" evidence="5">
    <location>
        <begin position="66"/>
        <end position="156"/>
    </location>
</feature>
<dbReference type="InterPro" id="IPR009723">
    <property type="entry name" value="Pop1_N"/>
</dbReference>
<name>A0ABQ8PFQ8_9FUNG</name>
<keyword evidence="9" id="KW-1185">Reference proteome</keyword>
<dbReference type="Pfam" id="PF08170">
    <property type="entry name" value="POPLD"/>
    <property type="match status" value="1"/>
</dbReference>
<feature type="compositionally biased region" description="Polar residues" evidence="4">
    <location>
        <begin position="127"/>
        <end position="144"/>
    </location>
</feature>
<feature type="region of interest" description="Disordered" evidence="4">
    <location>
        <begin position="1"/>
        <end position="46"/>
    </location>
</feature>
<dbReference type="PANTHER" id="PTHR22731">
    <property type="entry name" value="RIBONUCLEASES P/MRP PROTEIN SUBUNIT POP1"/>
    <property type="match status" value="1"/>
</dbReference>
<dbReference type="EMBL" id="JANBQD010000103">
    <property type="protein sequence ID" value="KAJ1988176.1"/>
    <property type="molecule type" value="Genomic_DNA"/>
</dbReference>
<keyword evidence="8" id="KW-0378">Hydrolase</keyword>